<dbReference type="AlphaFoldDB" id="A0A0M3K4R8"/>
<proteinExistence type="inferred from homology"/>
<keyword evidence="4 9" id="KW-0808">Transferase</keyword>
<keyword evidence="8" id="KW-0804">Transcription</keyword>
<organism evidence="12">
    <name type="scientific">Anisakis simplex</name>
    <name type="common">Herring worm</name>
    <dbReference type="NCBI Taxonomy" id="6269"/>
    <lineage>
        <taxon>Eukaryota</taxon>
        <taxon>Metazoa</taxon>
        <taxon>Ecdysozoa</taxon>
        <taxon>Nematoda</taxon>
        <taxon>Chromadorea</taxon>
        <taxon>Rhabditida</taxon>
        <taxon>Spirurina</taxon>
        <taxon>Ascaridomorpha</taxon>
        <taxon>Ascaridoidea</taxon>
        <taxon>Anisakidae</taxon>
        <taxon>Anisakis</taxon>
        <taxon>Anisakis simplex complex</taxon>
    </lineage>
</organism>
<evidence type="ECO:0000256" key="1">
    <source>
        <dbReference type="ARBA" id="ARBA00009762"/>
    </source>
</evidence>
<reference evidence="12" key="1">
    <citation type="submission" date="2017-02" db="UniProtKB">
        <authorList>
            <consortium name="WormBaseParasite"/>
        </authorList>
    </citation>
    <scope>IDENTIFICATION</scope>
</reference>
<gene>
    <name evidence="10" type="ORF">ASIM_LOCUS15366</name>
</gene>
<dbReference type="GO" id="GO:0003899">
    <property type="term" value="F:DNA-directed RNA polymerase activity"/>
    <property type="evidence" value="ECO:0007669"/>
    <property type="project" value="InterPro"/>
</dbReference>
<keyword evidence="6 9" id="KW-0235">DNA replication</keyword>
<dbReference type="InterPro" id="IPR002755">
    <property type="entry name" value="DNA_primase_S"/>
</dbReference>
<keyword evidence="2 9" id="KW-0240">DNA-directed RNA polymerase</keyword>
<dbReference type="Pfam" id="PF01896">
    <property type="entry name" value="DNA_primase_S"/>
    <property type="match status" value="1"/>
</dbReference>
<evidence type="ECO:0000256" key="8">
    <source>
        <dbReference type="ARBA" id="ARBA00023163"/>
    </source>
</evidence>
<dbReference type="Gene3D" id="3.90.920.10">
    <property type="entry name" value="DNA primase, PRIM domain"/>
    <property type="match status" value="1"/>
</dbReference>
<dbReference type="WBParaSite" id="ASIM_0001595901-mRNA-1">
    <property type="protein sequence ID" value="ASIM_0001595901-mRNA-1"/>
    <property type="gene ID" value="ASIM_0001595901"/>
</dbReference>
<dbReference type="GO" id="GO:0005658">
    <property type="term" value="C:alpha DNA polymerase:primase complex"/>
    <property type="evidence" value="ECO:0007669"/>
    <property type="project" value="UniProtKB-ARBA"/>
</dbReference>
<dbReference type="EC" id="2.7.7.-" evidence="9"/>
<reference evidence="10 11" key="2">
    <citation type="submission" date="2018-11" db="EMBL/GenBank/DDBJ databases">
        <authorList>
            <consortium name="Pathogen Informatics"/>
        </authorList>
    </citation>
    <scope>NUCLEOTIDE SEQUENCE [LARGE SCALE GENOMIC DNA]</scope>
</reference>
<name>A0A0M3K4R8_ANISI</name>
<dbReference type="GO" id="GO:0046872">
    <property type="term" value="F:metal ion binding"/>
    <property type="evidence" value="ECO:0007669"/>
    <property type="project" value="UniProtKB-KW"/>
</dbReference>
<sequence>MNYDPSMLAHCLPDYYKLLFPFKPFCKWLCYGQKPSAYFSYREFAFIFEGDVHIRYRSFNDMLEFEKELCKSSPFKLDIGAIYNHKPKDNKKFSDFRAEQRELVFDIDLTDYDEIRKCCSGANVCKKCCRWITIAMKVLDRLLKEHFGFKHRLWVFSGRRGVHCWIADAEARKLTNPGRAAVASYLSLISGQQNIVNVSEKKGFVHPVISDAYQFIMETGEVDRMVVEQGWLSGEEGLSALTEGCKDDNVINELKSIINDVMRIDSIEQQWLALRIKLDSVKRKEMMAQKGVELCKVSCIVL</sequence>
<evidence type="ECO:0000256" key="3">
    <source>
        <dbReference type="ARBA" id="ARBA00022515"/>
    </source>
</evidence>
<dbReference type="SUPFAM" id="SSF56747">
    <property type="entry name" value="Prim-pol domain"/>
    <property type="match status" value="1"/>
</dbReference>
<keyword evidence="3 9" id="KW-0639">Primosome</keyword>
<evidence type="ECO:0000313" key="11">
    <source>
        <dbReference type="Proteomes" id="UP000267096"/>
    </source>
</evidence>
<evidence type="ECO:0000313" key="10">
    <source>
        <dbReference type="EMBL" id="VDK54918.1"/>
    </source>
</evidence>
<dbReference type="OrthoDB" id="19606at2759"/>
<dbReference type="NCBIfam" id="TIGR00335">
    <property type="entry name" value="primase_sml"/>
    <property type="match status" value="1"/>
</dbReference>
<evidence type="ECO:0000313" key="12">
    <source>
        <dbReference type="WBParaSite" id="ASIM_0001595901-mRNA-1"/>
    </source>
</evidence>
<keyword evidence="11" id="KW-1185">Reference proteome</keyword>
<keyword evidence="5" id="KW-0548">Nucleotidyltransferase</keyword>
<evidence type="ECO:0000256" key="5">
    <source>
        <dbReference type="ARBA" id="ARBA00022695"/>
    </source>
</evidence>
<evidence type="ECO:0000256" key="9">
    <source>
        <dbReference type="RuleBase" id="RU003514"/>
    </source>
</evidence>
<dbReference type="Proteomes" id="UP000267096">
    <property type="component" value="Unassembled WGS sequence"/>
</dbReference>
<protein>
    <recommendedName>
        <fullName evidence="9">DNA primase</fullName>
        <ecNumber evidence="9">2.7.7.-</ecNumber>
    </recommendedName>
</protein>
<dbReference type="EMBL" id="UYRR01032277">
    <property type="protein sequence ID" value="VDK54918.1"/>
    <property type="molecule type" value="Genomic_DNA"/>
</dbReference>
<evidence type="ECO:0000256" key="2">
    <source>
        <dbReference type="ARBA" id="ARBA00022478"/>
    </source>
</evidence>
<evidence type="ECO:0000256" key="7">
    <source>
        <dbReference type="ARBA" id="ARBA00022723"/>
    </source>
</evidence>
<keyword evidence="7" id="KW-0479">Metal-binding</keyword>
<dbReference type="CDD" id="cd04860">
    <property type="entry name" value="AE_Prim_S"/>
    <property type="match status" value="1"/>
</dbReference>
<dbReference type="InterPro" id="IPR014052">
    <property type="entry name" value="DNA_primase_ssu_euk/arc"/>
</dbReference>
<dbReference type="PANTHER" id="PTHR10536">
    <property type="entry name" value="DNA PRIMASE SMALL SUBUNIT"/>
    <property type="match status" value="1"/>
</dbReference>
<evidence type="ECO:0000256" key="6">
    <source>
        <dbReference type="ARBA" id="ARBA00022705"/>
    </source>
</evidence>
<dbReference type="GO" id="GO:0006269">
    <property type="term" value="P:DNA replication, synthesis of primer"/>
    <property type="evidence" value="ECO:0007669"/>
    <property type="project" value="UniProtKB-KW"/>
</dbReference>
<evidence type="ECO:0000256" key="4">
    <source>
        <dbReference type="ARBA" id="ARBA00022679"/>
    </source>
</evidence>
<comment type="similarity">
    <text evidence="1 9">Belongs to the eukaryotic-type primase small subunit family.</text>
</comment>
<accession>A0A0M3K4R8</accession>